<dbReference type="Proteomes" id="UP000031521">
    <property type="component" value="Chromosome"/>
</dbReference>
<accession>A0A0B5E7G4</accession>
<dbReference type="PANTHER" id="PTHR35813">
    <property type="entry name" value="INNER MEMBRANE PROTEIN YBAN"/>
    <property type="match status" value="1"/>
</dbReference>
<protein>
    <recommendedName>
        <fullName evidence="4">Inner membrane protein YbaN</fullName>
    </recommendedName>
</protein>
<dbReference type="HOGENOM" id="CLU_113299_0_1_5"/>
<proteinExistence type="predicted"/>
<dbReference type="PIRSF" id="PIRSF016789">
    <property type="entry name" value="DUF454"/>
    <property type="match status" value="1"/>
</dbReference>
<dbReference type="OrthoDB" id="9816293at2"/>
<feature type="transmembrane region" description="Helical" evidence="1">
    <location>
        <begin position="101"/>
        <end position="118"/>
    </location>
</feature>
<keyword evidence="1" id="KW-1133">Transmembrane helix</keyword>
<dbReference type="InterPro" id="IPR007401">
    <property type="entry name" value="DUF454"/>
</dbReference>
<sequence>MNGQTRKYAHFILGWLCIALGMVGVVLPVMPTTVFVILAAFFFAKGSPRLRAKLLNHPYFGPQIRNWEETGAIPRNIKVLSITMMLTSFVPTLLLRISWPWLALQATLIVLGALYIVTRPDS</sequence>
<reference evidence="2 3" key="1">
    <citation type="journal article" date="2014" name="Int. J. Syst. Evol. Microbiol.">
        <title>Celeribacter indicus sp. nov., a polycyclic aromatic hydrocarbon-degrading bacterium from deep-sea sediment and reclassification of Huaishuia halophila as Celeribacter halophilus comb. nov.</title>
        <authorList>
            <person name="Lai Q."/>
            <person name="Cao J."/>
            <person name="Yuan J."/>
            <person name="Li F."/>
            <person name="Shao Z."/>
        </authorList>
    </citation>
    <scope>NUCLEOTIDE SEQUENCE [LARGE SCALE GENOMIC DNA]</scope>
    <source>
        <strain evidence="2">P73</strain>
    </source>
</reference>
<evidence type="ECO:0000313" key="2">
    <source>
        <dbReference type="EMBL" id="AJE48222.1"/>
    </source>
</evidence>
<dbReference type="STRING" id="1208324.P73_3507"/>
<dbReference type="EMBL" id="CP004393">
    <property type="protein sequence ID" value="AJE48222.1"/>
    <property type="molecule type" value="Genomic_DNA"/>
</dbReference>
<feature type="transmembrane region" description="Helical" evidence="1">
    <location>
        <begin position="12"/>
        <end position="44"/>
    </location>
</feature>
<organism evidence="2 3">
    <name type="scientific">Celeribacter indicus</name>
    <dbReference type="NCBI Taxonomy" id="1208324"/>
    <lineage>
        <taxon>Bacteria</taxon>
        <taxon>Pseudomonadati</taxon>
        <taxon>Pseudomonadota</taxon>
        <taxon>Alphaproteobacteria</taxon>
        <taxon>Rhodobacterales</taxon>
        <taxon>Roseobacteraceae</taxon>
        <taxon>Celeribacter</taxon>
    </lineage>
</organism>
<evidence type="ECO:0000256" key="1">
    <source>
        <dbReference type="SAM" id="Phobius"/>
    </source>
</evidence>
<dbReference type="PANTHER" id="PTHR35813:SF1">
    <property type="entry name" value="INNER MEMBRANE PROTEIN YBAN"/>
    <property type="match status" value="1"/>
</dbReference>
<evidence type="ECO:0008006" key="4">
    <source>
        <dbReference type="Google" id="ProtNLM"/>
    </source>
</evidence>
<dbReference type="KEGG" id="cid:P73_3507"/>
<gene>
    <name evidence="2" type="ORF">P73_3507</name>
</gene>
<dbReference type="GO" id="GO:0005886">
    <property type="term" value="C:plasma membrane"/>
    <property type="evidence" value="ECO:0007669"/>
    <property type="project" value="TreeGrafter"/>
</dbReference>
<evidence type="ECO:0000313" key="3">
    <source>
        <dbReference type="Proteomes" id="UP000031521"/>
    </source>
</evidence>
<dbReference type="AlphaFoldDB" id="A0A0B5E7G4"/>
<keyword evidence="1" id="KW-0472">Membrane</keyword>
<keyword evidence="3" id="KW-1185">Reference proteome</keyword>
<keyword evidence="1" id="KW-0812">Transmembrane</keyword>
<dbReference type="Pfam" id="PF04304">
    <property type="entry name" value="DUF454"/>
    <property type="match status" value="1"/>
</dbReference>
<name>A0A0B5E7G4_9RHOB</name>